<dbReference type="PANTHER" id="PTHR24252:SF7">
    <property type="entry name" value="HYALIN"/>
    <property type="match status" value="1"/>
</dbReference>
<accession>T1GYH7</accession>
<evidence type="ECO:0000256" key="1">
    <source>
        <dbReference type="ARBA" id="ARBA00004613"/>
    </source>
</evidence>
<dbReference type="GO" id="GO:0005576">
    <property type="term" value="C:extracellular region"/>
    <property type="evidence" value="ECO:0007669"/>
    <property type="project" value="UniProtKB-SubCell"/>
</dbReference>
<organism evidence="7 8">
    <name type="scientific">Megaselia scalaris</name>
    <name type="common">Humpbacked fly</name>
    <name type="synonym">Phora scalaris</name>
    <dbReference type="NCBI Taxonomy" id="36166"/>
    <lineage>
        <taxon>Eukaryota</taxon>
        <taxon>Metazoa</taxon>
        <taxon>Ecdysozoa</taxon>
        <taxon>Arthropoda</taxon>
        <taxon>Hexapoda</taxon>
        <taxon>Insecta</taxon>
        <taxon>Pterygota</taxon>
        <taxon>Neoptera</taxon>
        <taxon>Endopterygota</taxon>
        <taxon>Diptera</taxon>
        <taxon>Brachycera</taxon>
        <taxon>Muscomorpha</taxon>
        <taxon>Platypezoidea</taxon>
        <taxon>Phoridae</taxon>
        <taxon>Megaseliini</taxon>
        <taxon>Megaselia</taxon>
    </lineage>
</organism>
<feature type="domain" description="Peptidase S1" evidence="6">
    <location>
        <begin position="1"/>
        <end position="70"/>
    </location>
</feature>
<dbReference type="OMA" id="YLEFPAM"/>
<evidence type="ECO:0000256" key="5">
    <source>
        <dbReference type="ARBA" id="ARBA00023180"/>
    </source>
</evidence>
<dbReference type="EnsemblMetazoa" id="MESCA008905-RA">
    <property type="protein sequence ID" value="MESCA008905-PA"/>
    <property type="gene ID" value="MESCA008905"/>
</dbReference>
<dbReference type="FunFam" id="2.40.10.10:FF:000054">
    <property type="entry name" value="Complement C1r subcomponent"/>
    <property type="match status" value="1"/>
</dbReference>
<keyword evidence="2" id="KW-0964">Secreted</keyword>
<keyword evidence="8" id="KW-1185">Reference proteome</keyword>
<protein>
    <recommendedName>
        <fullName evidence="6">Peptidase S1 domain-containing protein</fullName>
    </recommendedName>
</protein>
<evidence type="ECO:0000259" key="6">
    <source>
        <dbReference type="PROSITE" id="PS50240"/>
    </source>
</evidence>
<dbReference type="HOGENOM" id="CLU_006842_13_3_1"/>
<dbReference type="InterPro" id="IPR001254">
    <property type="entry name" value="Trypsin_dom"/>
</dbReference>
<dbReference type="AlphaFoldDB" id="T1GYH7"/>
<dbReference type="PANTHER" id="PTHR24252">
    <property type="entry name" value="ACROSIN-RELATED"/>
    <property type="match status" value="1"/>
</dbReference>
<dbReference type="InterPro" id="IPR043504">
    <property type="entry name" value="Peptidase_S1_PA_chymotrypsin"/>
</dbReference>
<proteinExistence type="predicted"/>
<evidence type="ECO:0000256" key="2">
    <source>
        <dbReference type="ARBA" id="ARBA00022525"/>
    </source>
</evidence>
<name>T1GYH7_MEGSC</name>
<dbReference type="Pfam" id="PF00089">
    <property type="entry name" value="Trypsin"/>
    <property type="match status" value="1"/>
</dbReference>
<evidence type="ECO:0000313" key="8">
    <source>
        <dbReference type="Proteomes" id="UP000015102"/>
    </source>
</evidence>
<keyword evidence="4" id="KW-1015">Disulfide bond</keyword>
<comment type="subcellular location">
    <subcellularLocation>
        <location evidence="1">Secreted</location>
    </subcellularLocation>
</comment>
<dbReference type="Proteomes" id="UP000015102">
    <property type="component" value="Unassembled WGS sequence"/>
</dbReference>
<dbReference type="Gene3D" id="2.40.10.10">
    <property type="entry name" value="Trypsin-like serine proteases"/>
    <property type="match status" value="1"/>
</dbReference>
<evidence type="ECO:0000256" key="3">
    <source>
        <dbReference type="ARBA" id="ARBA00022729"/>
    </source>
</evidence>
<dbReference type="InterPro" id="IPR033116">
    <property type="entry name" value="TRYPSIN_SER"/>
</dbReference>
<keyword evidence="5" id="KW-0325">Glycoprotein</keyword>
<dbReference type="SUPFAM" id="SSF50494">
    <property type="entry name" value="Trypsin-like serine proteases"/>
    <property type="match status" value="1"/>
</dbReference>
<dbReference type="GO" id="GO:0006508">
    <property type="term" value="P:proteolysis"/>
    <property type="evidence" value="ECO:0007669"/>
    <property type="project" value="InterPro"/>
</dbReference>
<sequence>MFCAGHRRGRIDTCAGDSGGPLLCRDSTKPNHPWTIFGITSFGDGCAKRNKFGIYAKVPNYVDWIWSVINCNGNSIT</sequence>
<dbReference type="EMBL" id="CAQQ02127122">
    <property type="status" value="NOT_ANNOTATED_CDS"/>
    <property type="molecule type" value="Genomic_DNA"/>
</dbReference>
<dbReference type="PROSITE" id="PS00135">
    <property type="entry name" value="TRYPSIN_SER"/>
    <property type="match status" value="1"/>
</dbReference>
<reference evidence="8" key="1">
    <citation type="submission" date="2013-02" db="EMBL/GenBank/DDBJ databases">
        <authorList>
            <person name="Hughes D."/>
        </authorList>
    </citation>
    <scope>NUCLEOTIDE SEQUENCE</scope>
    <source>
        <strain>Durham</strain>
        <strain evidence="8">NC isolate 2 -- Noor lab</strain>
    </source>
</reference>
<dbReference type="InterPro" id="IPR009003">
    <property type="entry name" value="Peptidase_S1_PA"/>
</dbReference>
<keyword evidence="3" id="KW-0732">Signal</keyword>
<dbReference type="STRING" id="36166.T1GYH7"/>
<evidence type="ECO:0000256" key="4">
    <source>
        <dbReference type="ARBA" id="ARBA00023157"/>
    </source>
</evidence>
<dbReference type="PROSITE" id="PS50240">
    <property type="entry name" value="TRYPSIN_DOM"/>
    <property type="match status" value="1"/>
</dbReference>
<reference evidence="7" key="2">
    <citation type="submission" date="2015-06" db="UniProtKB">
        <authorList>
            <consortium name="EnsemblMetazoa"/>
        </authorList>
    </citation>
    <scope>IDENTIFICATION</scope>
</reference>
<dbReference type="GO" id="GO:0004252">
    <property type="term" value="F:serine-type endopeptidase activity"/>
    <property type="evidence" value="ECO:0007669"/>
    <property type="project" value="InterPro"/>
</dbReference>
<evidence type="ECO:0000313" key="7">
    <source>
        <dbReference type="EnsemblMetazoa" id="MESCA008905-PA"/>
    </source>
</evidence>